<dbReference type="Pfam" id="PF01098">
    <property type="entry name" value="FTSW_RODA_SPOVE"/>
    <property type="match status" value="1"/>
</dbReference>
<evidence type="ECO:0000256" key="13">
    <source>
        <dbReference type="ARBA" id="ARBA00023316"/>
    </source>
</evidence>
<accession>A0ABY5FV73</accession>
<evidence type="ECO:0000256" key="15">
    <source>
        <dbReference type="ARBA" id="ARBA00033270"/>
    </source>
</evidence>
<feature type="transmembrane region" description="Helical" evidence="23">
    <location>
        <begin position="74"/>
        <end position="94"/>
    </location>
</feature>
<comment type="catalytic activity">
    <reaction evidence="20">
        <text>[GlcNAc-(1-&gt;4)-Mur2Ac(oyl-L-Ala-gamma-D-Glu-L-Lys-D-Ala-D-Ala)](n)-di-trans,octa-cis-undecaprenyl diphosphate + beta-D-GlcNAc-(1-&gt;4)-Mur2Ac(oyl-L-Ala-gamma-D-Glu-L-Lys-D-Ala-D-Ala)-di-trans,octa-cis-undecaprenyl diphosphate = [GlcNAc-(1-&gt;4)-Mur2Ac(oyl-L-Ala-gamma-D-Glu-L-Lys-D-Ala-D-Ala)](n+1)-di-trans,octa-cis-undecaprenyl diphosphate + di-trans,octa-cis-undecaprenyl diphosphate + H(+)</text>
        <dbReference type="Rhea" id="RHEA:23708"/>
        <dbReference type="Rhea" id="RHEA-COMP:9602"/>
        <dbReference type="Rhea" id="RHEA-COMP:9603"/>
        <dbReference type="ChEBI" id="CHEBI:15378"/>
        <dbReference type="ChEBI" id="CHEBI:58405"/>
        <dbReference type="ChEBI" id="CHEBI:60033"/>
        <dbReference type="ChEBI" id="CHEBI:78435"/>
        <dbReference type="EC" id="2.4.99.28"/>
    </reaction>
</comment>
<evidence type="ECO:0000256" key="16">
    <source>
        <dbReference type="ARBA" id="ARBA00038053"/>
    </source>
</evidence>
<organism evidence="24 25">
    <name type="scientific">Microcella humidisoli</name>
    <dbReference type="NCBI Taxonomy" id="2963406"/>
    <lineage>
        <taxon>Bacteria</taxon>
        <taxon>Bacillati</taxon>
        <taxon>Actinomycetota</taxon>
        <taxon>Actinomycetes</taxon>
        <taxon>Micrococcales</taxon>
        <taxon>Microbacteriaceae</taxon>
        <taxon>Microcella</taxon>
    </lineage>
</organism>
<protein>
    <recommendedName>
        <fullName evidence="17">Probable peptidoglycan glycosyltransferase FtsW</fullName>
        <ecNumber evidence="19">2.4.99.28</ecNumber>
    </recommendedName>
    <alternativeName>
        <fullName evidence="18">Cell division protein FtsW</fullName>
    </alternativeName>
    <alternativeName>
        <fullName evidence="15">Cell wall polymerase</fullName>
    </alternativeName>
    <alternativeName>
        <fullName evidence="14">Peptidoglycan polymerase</fullName>
    </alternativeName>
</protein>
<evidence type="ECO:0000256" key="7">
    <source>
        <dbReference type="ARBA" id="ARBA00022692"/>
    </source>
</evidence>
<keyword evidence="13" id="KW-0961">Cell wall biogenesis/degradation</keyword>
<evidence type="ECO:0000256" key="10">
    <source>
        <dbReference type="ARBA" id="ARBA00022989"/>
    </source>
</evidence>
<dbReference type="EC" id="2.4.99.28" evidence="19"/>
<evidence type="ECO:0000313" key="24">
    <source>
        <dbReference type="EMBL" id="UTT62206.1"/>
    </source>
</evidence>
<dbReference type="InterPro" id="IPR001182">
    <property type="entry name" value="FtsW/RodA"/>
</dbReference>
<feature type="transmembrane region" description="Helical" evidence="23">
    <location>
        <begin position="106"/>
        <end position="129"/>
    </location>
</feature>
<feature type="transmembrane region" description="Helical" evidence="23">
    <location>
        <begin position="372"/>
        <end position="394"/>
    </location>
</feature>
<comment type="function">
    <text evidence="21">Peptidoglycan polymerase that is essential for cell division.</text>
</comment>
<gene>
    <name evidence="24" type="primary">ftsW</name>
    <name evidence="24" type="ORF">NNL39_11135</name>
</gene>
<dbReference type="NCBIfam" id="TIGR02614">
    <property type="entry name" value="ftsW"/>
    <property type="match status" value="1"/>
</dbReference>
<evidence type="ECO:0000256" key="8">
    <source>
        <dbReference type="ARBA" id="ARBA00022960"/>
    </source>
</evidence>
<keyword evidence="9" id="KW-0573">Peptidoglycan synthesis</keyword>
<evidence type="ECO:0000256" key="5">
    <source>
        <dbReference type="ARBA" id="ARBA00022676"/>
    </source>
</evidence>
<keyword evidence="5" id="KW-0328">Glycosyltransferase</keyword>
<evidence type="ECO:0000256" key="9">
    <source>
        <dbReference type="ARBA" id="ARBA00022984"/>
    </source>
</evidence>
<evidence type="ECO:0000256" key="21">
    <source>
        <dbReference type="ARBA" id="ARBA00049966"/>
    </source>
</evidence>
<evidence type="ECO:0000256" key="11">
    <source>
        <dbReference type="ARBA" id="ARBA00023136"/>
    </source>
</evidence>
<keyword evidence="10 23" id="KW-1133">Transmembrane helix</keyword>
<evidence type="ECO:0000256" key="22">
    <source>
        <dbReference type="SAM" id="MobiDB-lite"/>
    </source>
</evidence>
<keyword evidence="12" id="KW-0131">Cell cycle</keyword>
<feature type="region of interest" description="Disordered" evidence="22">
    <location>
        <begin position="1"/>
        <end position="21"/>
    </location>
</feature>
<feature type="transmembrane region" description="Helical" evidence="23">
    <location>
        <begin position="218"/>
        <end position="237"/>
    </location>
</feature>
<evidence type="ECO:0000256" key="19">
    <source>
        <dbReference type="ARBA" id="ARBA00044770"/>
    </source>
</evidence>
<evidence type="ECO:0000256" key="20">
    <source>
        <dbReference type="ARBA" id="ARBA00049902"/>
    </source>
</evidence>
<keyword evidence="8" id="KW-0133">Cell shape</keyword>
<keyword evidence="6" id="KW-0808">Transferase</keyword>
<dbReference type="RefSeq" id="WP_255159348.1">
    <property type="nucleotide sequence ID" value="NZ_CP101497.1"/>
</dbReference>
<dbReference type="Proteomes" id="UP001060039">
    <property type="component" value="Chromosome"/>
</dbReference>
<comment type="pathway">
    <text evidence="2">Cell wall biogenesis; peptidoglycan biosynthesis.</text>
</comment>
<dbReference type="EMBL" id="CP101497">
    <property type="protein sequence ID" value="UTT62206.1"/>
    <property type="molecule type" value="Genomic_DNA"/>
</dbReference>
<evidence type="ECO:0000256" key="1">
    <source>
        <dbReference type="ARBA" id="ARBA00004651"/>
    </source>
</evidence>
<feature type="transmembrane region" description="Helical" evidence="23">
    <location>
        <begin position="306"/>
        <end position="329"/>
    </location>
</feature>
<keyword evidence="4" id="KW-0132">Cell division</keyword>
<evidence type="ECO:0000256" key="3">
    <source>
        <dbReference type="ARBA" id="ARBA00022475"/>
    </source>
</evidence>
<feature type="transmembrane region" description="Helical" evidence="23">
    <location>
        <begin position="341"/>
        <end position="366"/>
    </location>
</feature>
<feature type="transmembrane region" description="Helical" evidence="23">
    <location>
        <begin position="197"/>
        <end position="213"/>
    </location>
</feature>
<evidence type="ECO:0000256" key="14">
    <source>
        <dbReference type="ARBA" id="ARBA00032370"/>
    </source>
</evidence>
<evidence type="ECO:0000256" key="18">
    <source>
        <dbReference type="ARBA" id="ARBA00041418"/>
    </source>
</evidence>
<dbReference type="InterPro" id="IPR018365">
    <property type="entry name" value="Cell_cycle_FtsW-rel_CS"/>
</dbReference>
<evidence type="ECO:0000256" key="12">
    <source>
        <dbReference type="ARBA" id="ARBA00023306"/>
    </source>
</evidence>
<evidence type="ECO:0000313" key="25">
    <source>
        <dbReference type="Proteomes" id="UP001060039"/>
    </source>
</evidence>
<reference evidence="24" key="1">
    <citation type="submission" date="2022-07" db="EMBL/GenBank/DDBJ databases">
        <title>Taxonomic analysis of Microcella humidisoli nov. sp., isolated from riverside soil.</title>
        <authorList>
            <person name="Molina K.M."/>
            <person name="Kim S.B."/>
        </authorList>
    </citation>
    <scope>NUCLEOTIDE SEQUENCE</scope>
    <source>
        <strain evidence="24">MMS21-STM10</strain>
    </source>
</reference>
<dbReference type="PANTHER" id="PTHR30474:SF2">
    <property type="entry name" value="PEPTIDOGLYCAN GLYCOSYLTRANSFERASE FTSW-RELATED"/>
    <property type="match status" value="1"/>
</dbReference>
<comment type="similarity">
    <text evidence="16">Belongs to the SEDS family. FtsW subfamily.</text>
</comment>
<evidence type="ECO:0000256" key="4">
    <source>
        <dbReference type="ARBA" id="ARBA00022618"/>
    </source>
</evidence>
<name>A0ABY5FV73_9MICO</name>
<keyword evidence="7 23" id="KW-0812">Transmembrane</keyword>
<keyword evidence="3" id="KW-1003">Cell membrane</keyword>
<evidence type="ECO:0000256" key="17">
    <source>
        <dbReference type="ARBA" id="ARBA00041185"/>
    </source>
</evidence>
<evidence type="ECO:0000256" key="23">
    <source>
        <dbReference type="SAM" id="Phobius"/>
    </source>
</evidence>
<evidence type="ECO:0000256" key="6">
    <source>
        <dbReference type="ARBA" id="ARBA00022679"/>
    </source>
</evidence>
<dbReference type="PROSITE" id="PS00428">
    <property type="entry name" value="FTSW_RODA_SPOVE"/>
    <property type="match status" value="1"/>
</dbReference>
<evidence type="ECO:0000256" key="2">
    <source>
        <dbReference type="ARBA" id="ARBA00004752"/>
    </source>
</evidence>
<dbReference type="PANTHER" id="PTHR30474">
    <property type="entry name" value="CELL CYCLE PROTEIN"/>
    <property type="match status" value="1"/>
</dbReference>
<feature type="compositionally biased region" description="Pro residues" evidence="22">
    <location>
        <begin position="9"/>
        <end position="20"/>
    </location>
</feature>
<keyword evidence="11 23" id="KW-0472">Membrane</keyword>
<dbReference type="InterPro" id="IPR013437">
    <property type="entry name" value="FtsW"/>
</dbReference>
<keyword evidence="25" id="KW-1185">Reference proteome</keyword>
<proteinExistence type="inferred from homology"/>
<feature type="transmembrane region" description="Helical" evidence="23">
    <location>
        <begin position="40"/>
        <end position="62"/>
    </location>
</feature>
<sequence>MTTVRPPRGRPTPEPGPVPRSPATARVVVRRLFGVEHPDAMIVVGTVIFLVLFGLVMVLSSSAVTSAQNNEGDFFAVFLRQGLFALIGIPLMLMIARLPAVFWRRWARVAVMVGLGLQLLVFTGLGYGYGGNQNWISIGGLTAQPSEFLKLALVVWLATVLADRANAFTDWRSVAIPAVPISGVAIGMVLLGQDLGTASIMIAIVLAALYFAGAPLRYLAGLVGAVALGAVVFALTSSSRSSRIDVWLNGCAPEDYEFTCWQSVHALWALGSGGVWGVGLGNSATKWRWLPHAESDFIFAIIGEELGLIGAIVVLVLLAVLAVGLVRLVRAHEKPFHRIATGAIMVWIIGQSLVNIAVVLGMLPVLGVPLPFISAGGTALVSSLLAIGVVLSLARDLPLPARTAAPVAR</sequence>
<comment type="subcellular location">
    <subcellularLocation>
        <location evidence="1">Cell membrane</location>
        <topology evidence="1">Multi-pass membrane protein</topology>
    </subcellularLocation>
</comment>